<accession>A0A381VXB3</accession>
<dbReference type="EMBL" id="UINC01009904">
    <property type="protein sequence ID" value="SVA44277.1"/>
    <property type="molecule type" value="Genomic_DNA"/>
</dbReference>
<sequence length="123" mass="13166">MNPAAFINPEVLRKMNAWVGTIAGSPFVLPEEAVAVLRNSLMKIGLTFDAIDESSYPAAEGESKNVSLPLTLFGGRFGKDVDTPIDEFVNDDGISHNVEGGLSLDLEFHRQGDGTTFVGAKIV</sequence>
<protein>
    <submittedName>
        <fullName evidence="1">Uncharacterized protein</fullName>
    </submittedName>
</protein>
<evidence type="ECO:0000313" key="1">
    <source>
        <dbReference type="EMBL" id="SVA44277.1"/>
    </source>
</evidence>
<name>A0A381VXB3_9ZZZZ</name>
<proteinExistence type="predicted"/>
<dbReference type="AlphaFoldDB" id="A0A381VXB3"/>
<organism evidence="1">
    <name type="scientific">marine metagenome</name>
    <dbReference type="NCBI Taxonomy" id="408172"/>
    <lineage>
        <taxon>unclassified sequences</taxon>
        <taxon>metagenomes</taxon>
        <taxon>ecological metagenomes</taxon>
    </lineage>
</organism>
<gene>
    <name evidence="1" type="ORF">METZ01_LOCUS97131</name>
</gene>
<reference evidence="1" key="1">
    <citation type="submission" date="2018-05" db="EMBL/GenBank/DDBJ databases">
        <authorList>
            <person name="Lanie J.A."/>
            <person name="Ng W.-L."/>
            <person name="Kazmierczak K.M."/>
            <person name="Andrzejewski T.M."/>
            <person name="Davidsen T.M."/>
            <person name="Wayne K.J."/>
            <person name="Tettelin H."/>
            <person name="Glass J.I."/>
            <person name="Rusch D."/>
            <person name="Podicherti R."/>
            <person name="Tsui H.-C.T."/>
            <person name="Winkler M.E."/>
        </authorList>
    </citation>
    <scope>NUCLEOTIDE SEQUENCE</scope>
</reference>